<feature type="region of interest" description="Disordered" evidence="1">
    <location>
        <begin position="468"/>
        <end position="491"/>
    </location>
</feature>
<proteinExistence type="predicted"/>
<sequence>MVSLERIKFRLEESLEKHRVRLLKTRNGNINKWNETKRGNNTKNININDDTNLNKKKKQLHNEIISSQIKQRKQIIKNGDPMKGKTIINKLVNIKKFQNKSISNGGNFNIKRKGSIGGYELDSKKEETKDEVSINNKSENIIGDYILNNEKENKDINLYGCEDGENFRYVSKETQDHLNDLFRNFVNCKINNLYVINGEKSNNKKAKDNVDAKNDSKNVGSENVGSENVGSENVGSEHAGSENSESGDCADKLKEVEKGEASNFNLYDNCLDSMNELSTVNHKIEFENLENMNRYMINKRTYGSDFIKLMEIEKKMKNKIKSFEKKRKESKRISNEKCSSIFSNCTSMKSMSINSQKVFSKTSSDVSESLCCSDCNADHVSNCGSSNMGSFLDEERSLGSRSIELFTTQKNVYIHNGYKKYSMLDKRKKQAVKISKLYGNKMSQNNDDIYAAPKRLRNLQADSKLRLRSGQRGHSVRTARTANSSNSNNSSYESFQKLYKTNCYGRDTLNDYNGLTYPCEVCNRCFYKRQSRRYLSSGRSHKDIDESCSNKYDCLKCNKNKYDNDNDKGSMFRAHKYNDKISNNLLFMAKKNELESSNLTSSEYIGSQIYNKNFKLLASCPHKEFDKTKKYYYIEEDENNQDKYNMNKEMHEIIEPVNQEKWRRGSEDSILDNNIKNRSDKNYTKNDSNTNFSHKNVMDISTKTDPLIMYGKEEDLSKSCNINIHNSEIFSNKKNVSMNDKYSHSYPDYKKIRFPFKYPKVSDIENDDEPNYSRDVCMLEDTDKGSNSMNICTYKYSNREKNYENISPWFYNDNNKLTPRKLLKELSDKRKEFKQATSIVSNKLKDIKNLSQHINECKDVLKQEQNYFDKKNHKNYDSSYCNEDNTSDHFWDGLDKNEKDTNLENKKSFNLFDVDKDNVCSEEKVEQSCKTKNVDINNDNRNGNGNNSIVLEKKTRTSHTSIKSAVLKKILKMKIEAMKRDLIKKEPKILNDVEKKFDDVQDCSFKSRNVSFSAHLSDDTIKGLKNKVINERGKDGNTISRNCPNLNKRDIYCNKNQGDSFWNEKKSSSIYSEGVPIKWLDNYKKNNISNCSSNSEDRIISSDSLGTDINSNKIDVVYFNESFYCHLKNVNNNDAYPNSEEPISKEDKGLLMRAYLKDKKKEDNEKKKNNKYEKYSLKYNIEYFKLAKLFCEDNNLFKNYVQNMSANIRGNNNNMDQTVLSIVKKFQYKKYPINAHIEQSVNLKGLMKRSGTKYCYTQEKREKNYLTNSIKKDHLNGSYKYDCASYTNGYMNSKKNINNFNKEETTSKGGNVQPYFSGNNGSIINNRTNIKIPNNIINNNIIKRENEIYKFSSPEIIYEEKILDKPSKVYLTKKSGIALKKNTFLRTSALVNRYEKLRCK</sequence>
<dbReference type="Proteomes" id="UP000071118">
    <property type="component" value="Chromosome 5"/>
</dbReference>
<dbReference type="RefSeq" id="XP_016655145.1">
    <property type="nucleotide sequence ID" value="XM_016800097.1"/>
</dbReference>
<accession>A0A4V0K470</accession>
<dbReference type="VEuPathDB" id="PlasmoDB:PCHAS_0503400"/>
<gene>
    <name evidence="2" type="ORF">PCHAS_0503400</name>
</gene>
<dbReference type="OrthoDB" id="377381at2759"/>
<feature type="compositionally biased region" description="Polar residues" evidence="1">
    <location>
        <begin position="220"/>
        <end position="234"/>
    </location>
</feature>
<dbReference type="GeneID" id="27794619"/>
<feature type="compositionally biased region" description="Basic residues" evidence="1">
    <location>
        <begin position="468"/>
        <end position="477"/>
    </location>
</feature>
<dbReference type="EMBL" id="LK022882">
    <property type="protein sequence ID" value="VTZ67371.1"/>
    <property type="molecule type" value="Genomic_DNA"/>
</dbReference>
<organism evidence="2 3">
    <name type="scientific">Plasmodium chabaudi chabaudi</name>
    <dbReference type="NCBI Taxonomy" id="31271"/>
    <lineage>
        <taxon>Eukaryota</taxon>
        <taxon>Sar</taxon>
        <taxon>Alveolata</taxon>
        <taxon>Apicomplexa</taxon>
        <taxon>Aconoidasida</taxon>
        <taxon>Haemosporida</taxon>
        <taxon>Plasmodiidae</taxon>
        <taxon>Plasmodium</taxon>
        <taxon>Plasmodium (Vinckeia)</taxon>
    </lineage>
</organism>
<evidence type="ECO:0000313" key="3">
    <source>
        <dbReference type="Proteomes" id="UP000071118"/>
    </source>
</evidence>
<reference evidence="2 3" key="1">
    <citation type="journal article" date="2014" name="BMC Biol.">
        <title>A comprehensive evaluation of rodent malaria parasite genomes and gene expression.</title>
        <authorList>
            <person name="Otto T.D."/>
            <person name="Bohme U."/>
            <person name="Jackson A.P."/>
            <person name="Hunt M."/>
            <person name="Franke-Fayard B."/>
            <person name="Hoeijmakers W.A."/>
            <person name="Religa A.A."/>
            <person name="Robertson L."/>
            <person name="Sanders M."/>
            <person name="Ogun S.A."/>
            <person name="Cunningham D."/>
            <person name="Erhart A."/>
            <person name="Billker O."/>
            <person name="Khan S.M."/>
            <person name="Stunnenberg H.G."/>
            <person name="Langhorne J."/>
            <person name="Holder A.A."/>
            <person name="Waters A.P."/>
            <person name="Newbold C.I."/>
            <person name="Pain A."/>
            <person name="Berriman M."/>
            <person name="Janse C.J."/>
        </authorList>
    </citation>
    <scope>NUCLEOTIDE SEQUENCE [LARGE SCALE GENOMIC DNA]</scope>
    <source>
        <strain evidence="2 3">AS</strain>
    </source>
</reference>
<dbReference type="KEGG" id="pcb:PCHAS_0503400"/>
<protein>
    <submittedName>
        <fullName evidence="2">Uncharacterized protein</fullName>
    </submittedName>
</protein>
<evidence type="ECO:0000256" key="1">
    <source>
        <dbReference type="SAM" id="MobiDB-lite"/>
    </source>
</evidence>
<evidence type="ECO:0000313" key="2">
    <source>
        <dbReference type="EMBL" id="VTZ67371.1"/>
    </source>
</evidence>
<feature type="compositionally biased region" description="Basic and acidic residues" evidence="1">
    <location>
        <begin position="204"/>
        <end position="216"/>
    </location>
</feature>
<feature type="region of interest" description="Disordered" evidence="1">
    <location>
        <begin position="204"/>
        <end position="248"/>
    </location>
</feature>
<name>A0A4V0K470_PLACU</name>
<keyword evidence="3" id="KW-1185">Reference proteome</keyword>